<organism evidence="2 3">
    <name type="scientific">Emiliania huxleyi (strain CCMP1516)</name>
    <dbReference type="NCBI Taxonomy" id="280463"/>
    <lineage>
        <taxon>Eukaryota</taxon>
        <taxon>Haptista</taxon>
        <taxon>Haptophyta</taxon>
        <taxon>Prymnesiophyceae</taxon>
        <taxon>Isochrysidales</taxon>
        <taxon>Noelaerhabdaceae</taxon>
        <taxon>Emiliania</taxon>
    </lineage>
</organism>
<dbReference type="PROSITE" id="PS50056">
    <property type="entry name" value="TYR_PHOSPHATASE_2"/>
    <property type="match status" value="1"/>
</dbReference>
<keyword evidence="3" id="KW-1185">Reference proteome</keyword>
<dbReference type="AlphaFoldDB" id="A0A0D3K6I5"/>
<dbReference type="Proteomes" id="UP000013827">
    <property type="component" value="Unassembled WGS sequence"/>
</dbReference>
<proteinExistence type="predicted"/>
<dbReference type="GeneID" id="17276643"/>
<dbReference type="SUPFAM" id="SSF52799">
    <property type="entry name" value="(Phosphotyrosine protein) phosphatases II"/>
    <property type="match status" value="1"/>
</dbReference>
<evidence type="ECO:0000313" key="3">
    <source>
        <dbReference type="Proteomes" id="UP000013827"/>
    </source>
</evidence>
<evidence type="ECO:0000259" key="1">
    <source>
        <dbReference type="PROSITE" id="PS50056"/>
    </source>
</evidence>
<dbReference type="KEGG" id="ehx:EMIHUDRAFT_112855"/>
<dbReference type="OMA" id="NIKRVCC"/>
<dbReference type="Gene3D" id="3.90.190.10">
    <property type="entry name" value="Protein tyrosine phosphatase superfamily"/>
    <property type="match status" value="1"/>
</dbReference>
<reference evidence="3" key="1">
    <citation type="journal article" date="2013" name="Nature">
        <title>Pan genome of the phytoplankton Emiliania underpins its global distribution.</title>
        <authorList>
            <person name="Read B.A."/>
            <person name="Kegel J."/>
            <person name="Klute M.J."/>
            <person name="Kuo A."/>
            <person name="Lefebvre S.C."/>
            <person name="Maumus F."/>
            <person name="Mayer C."/>
            <person name="Miller J."/>
            <person name="Monier A."/>
            <person name="Salamov A."/>
            <person name="Young J."/>
            <person name="Aguilar M."/>
            <person name="Claverie J.M."/>
            <person name="Frickenhaus S."/>
            <person name="Gonzalez K."/>
            <person name="Herman E.K."/>
            <person name="Lin Y.C."/>
            <person name="Napier J."/>
            <person name="Ogata H."/>
            <person name="Sarno A.F."/>
            <person name="Shmutz J."/>
            <person name="Schroeder D."/>
            <person name="de Vargas C."/>
            <person name="Verret F."/>
            <person name="von Dassow P."/>
            <person name="Valentin K."/>
            <person name="Van de Peer Y."/>
            <person name="Wheeler G."/>
            <person name="Dacks J.B."/>
            <person name="Delwiche C.F."/>
            <person name="Dyhrman S.T."/>
            <person name="Glockner G."/>
            <person name="John U."/>
            <person name="Richards T."/>
            <person name="Worden A.Z."/>
            <person name="Zhang X."/>
            <person name="Grigoriev I.V."/>
            <person name="Allen A.E."/>
            <person name="Bidle K."/>
            <person name="Borodovsky M."/>
            <person name="Bowler C."/>
            <person name="Brownlee C."/>
            <person name="Cock J.M."/>
            <person name="Elias M."/>
            <person name="Gladyshev V.N."/>
            <person name="Groth M."/>
            <person name="Guda C."/>
            <person name="Hadaegh A."/>
            <person name="Iglesias-Rodriguez M.D."/>
            <person name="Jenkins J."/>
            <person name="Jones B.M."/>
            <person name="Lawson T."/>
            <person name="Leese F."/>
            <person name="Lindquist E."/>
            <person name="Lobanov A."/>
            <person name="Lomsadze A."/>
            <person name="Malik S.B."/>
            <person name="Marsh M.E."/>
            <person name="Mackinder L."/>
            <person name="Mock T."/>
            <person name="Mueller-Roeber B."/>
            <person name="Pagarete A."/>
            <person name="Parker M."/>
            <person name="Probert I."/>
            <person name="Quesneville H."/>
            <person name="Raines C."/>
            <person name="Rensing S.A."/>
            <person name="Riano-Pachon D.M."/>
            <person name="Richier S."/>
            <person name="Rokitta S."/>
            <person name="Shiraiwa Y."/>
            <person name="Soanes D.M."/>
            <person name="van der Giezen M."/>
            <person name="Wahlund T.M."/>
            <person name="Williams B."/>
            <person name="Wilson W."/>
            <person name="Wolfe G."/>
            <person name="Wurch L.L."/>
        </authorList>
    </citation>
    <scope>NUCLEOTIDE SEQUENCE</scope>
</reference>
<name>A0A0D3K6I5_EMIH1</name>
<dbReference type="EnsemblProtists" id="EOD31370">
    <property type="protein sequence ID" value="EOD31370"/>
    <property type="gene ID" value="EMIHUDRAFT_112855"/>
</dbReference>
<dbReference type="HOGENOM" id="CLU_1417569_0_0_1"/>
<dbReference type="Pfam" id="PF22785">
    <property type="entry name" value="Tc-R-P"/>
    <property type="match status" value="1"/>
</dbReference>
<sequence>MPTEVEALTYSTAPEPVAPFNFGRASMRDAILHTCERPGADDRNNTPGGTPQEEVDEWLRFMKEKNVRRVLTLLEPNELAFYRTPLKDVYAAAGLHWTHAPMSAPDAKDRAMEAIRAAEAAGEVIVAHCTHGMGRAGRVSGAWLCERYGLSPIDATREVMKQAEGQSTLRMGDPPKLAEYLGLLSRPFKPSV</sequence>
<evidence type="ECO:0000313" key="2">
    <source>
        <dbReference type="EnsemblProtists" id="EOD31370"/>
    </source>
</evidence>
<accession>A0A0D3K6I5</accession>
<dbReference type="PaxDb" id="2903-EOD31370"/>
<dbReference type="eggNOG" id="ENOG502S79E">
    <property type="taxonomic scope" value="Eukaryota"/>
</dbReference>
<dbReference type="InterPro" id="IPR029021">
    <property type="entry name" value="Prot-tyrosine_phosphatase-like"/>
</dbReference>
<dbReference type="InterPro" id="IPR000387">
    <property type="entry name" value="Tyr_Pase_dom"/>
</dbReference>
<dbReference type="STRING" id="2903.R1EXP1"/>
<dbReference type="RefSeq" id="XP_005783799.1">
    <property type="nucleotide sequence ID" value="XM_005783742.1"/>
</dbReference>
<protein>
    <recommendedName>
        <fullName evidence="1">Tyrosine specific protein phosphatases domain-containing protein</fullName>
    </recommendedName>
</protein>
<feature type="domain" description="Tyrosine specific protein phosphatases" evidence="1">
    <location>
        <begin position="109"/>
        <end position="165"/>
    </location>
</feature>
<reference evidence="2" key="2">
    <citation type="submission" date="2024-10" db="UniProtKB">
        <authorList>
            <consortium name="EnsemblProtists"/>
        </authorList>
    </citation>
    <scope>IDENTIFICATION</scope>
</reference>